<evidence type="ECO:0000256" key="1">
    <source>
        <dbReference type="SAM" id="SignalP"/>
    </source>
</evidence>
<feature type="chain" id="PRO_5022683765" evidence="1">
    <location>
        <begin position="24"/>
        <end position="465"/>
    </location>
</feature>
<dbReference type="InterPro" id="IPR007863">
    <property type="entry name" value="Peptidase_M16_C"/>
</dbReference>
<evidence type="ECO:0000259" key="2">
    <source>
        <dbReference type="Pfam" id="PF00675"/>
    </source>
</evidence>
<dbReference type="KEGG" id="hyj:FHG12_09400"/>
<dbReference type="PANTHER" id="PTHR11851:SF224">
    <property type="entry name" value="PROCESSING PROTEASE"/>
    <property type="match status" value="1"/>
</dbReference>
<keyword evidence="1" id="KW-0732">Signal</keyword>
<dbReference type="PANTHER" id="PTHR11851">
    <property type="entry name" value="METALLOPROTEASE"/>
    <property type="match status" value="1"/>
</dbReference>
<dbReference type="InterPro" id="IPR050361">
    <property type="entry name" value="MPP/UQCRC_Complex"/>
</dbReference>
<dbReference type="AlphaFoldDB" id="A0A5B7ZZ86"/>
<feature type="signal peptide" evidence="1">
    <location>
        <begin position="1"/>
        <end position="23"/>
    </location>
</feature>
<dbReference type="Pfam" id="PF05193">
    <property type="entry name" value="Peptidase_M16_C"/>
    <property type="match status" value="1"/>
</dbReference>
<dbReference type="Proteomes" id="UP000305398">
    <property type="component" value="Chromosome"/>
</dbReference>
<dbReference type="SUPFAM" id="SSF63411">
    <property type="entry name" value="LuxS/MPP-like metallohydrolase"/>
    <property type="match status" value="2"/>
</dbReference>
<sequence length="465" mass="50768">MKNLLFLGLCSAALAFSSSAVLAQKQTPPPGGTPRDFSLPAKQEFTLPNGLQATLVPFGEIPKVSVSLIVQAGNVHEAENENGLADIVGRLMREGTTTLSANQISEKVARMGGSIDVSVGADQTTISGSVLSEYGSDLVALMADLVQHPSFPASELTRIKNDFKREMNLARSRPGTQARIKFSSALYKGHPYGRGLPTDAMIDGFTLEQVNAFYQKQYGAQRTNLYAAGKFDAAALQKAITASLSDWTKGPERHIDIAKPTTKGDLMVQDRPGAPQSTLVIGLPVVDPSNPDYLRLRIANSLLGGSFGSRITRNIREDKGYTYSPYSSVSTHYRAADWAETADVTTSETGNSLKEIMNEVDRLRQEPPSADELKGIQNYEAGLFVLRNSTPEGIIGQLYQLDLHGLPDSYLTNQVKNIYQITPQQVTETTKKYIRPEEMTIIAVGDKKVIDPQLKKFQQSRKKAL</sequence>
<gene>
    <name evidence="4" type="ORF">FHG12_09400</name>
</gene>
<accession>A0A5B7ZZ86</accession>
<dbReference type="InterPro" id="IPR011765">
    <property type="entry name" value="Pept_M16_N"/>
</dbReference>
<name>A0A5B7ZZ86_9BACT</name>
<keyword evidence="5" id="KW-1185">Reference proteome</keyword>
<feature type="domain" description="Peptidase M16 C-terminal" evidence="3">
    <location>
        <begin position="205"/>
        <end position="378"/>
    </location>
</feature>
<feature type="domain" description="Peptidase M16 N-terminal" evidence="2">
    <location>
        <begin position="62"/>
        <end position="196"/>
    </location>
</feature>
<dbReference type="Gene3D" id="3.30.830.10">
    <property type="entry name" value="Metalloenzyme, LuxS/M16 peptidase-like"/>
    <property type="match status" value="2"/>
</dbReference>
<dbReference type="EMBL" id="CP040896">
    <property type="protein sequence ID" value="QDA60310.1"/>
    <property type="molecule type" value="Genomic_DNA"/>
</dbReference>
<proteinExistence type="predicted"/>
<dbReference type="OrthoDB" id="9811314at2"/>
<evidence type="ECO:0000259" key="3">
    <source>
        <dbReference type="Pfam" id="PF05193"/>
    </source>
</evidence>
<reference evidence="4 5" key="1">
    <citation type="submission" date="2019-06" db="EMBL/GenBank/DDBJ databases">
        <authorList>
            <person name="Srinivasan S."/>
        </authorList>
    </citation>
    <scope>NUCLEOTIDE SEQUENCE [LARGE SCALE GENOMIC DNA]</scope>
    <source>
        <strain evidence="4 5">17J68-5</strain>
    </source>
</reference>
<evidence type="ECO:0000313" key="4">
    <source>
        <dbReference type="EMBL" id="QDA60310.1"/>
    </source>
</evidence>
<protein>
    <submittedName>
        <fullName evidence="4">Insulinase family protein</fullName>
    </submittedName>
</protein>
<evidence type="ECO:0000313" key="5">
    <source>
        <dbReference type="Proteomes" id="UP000305398"/>
    </source>
</evidence>
<organism evidence="4 5">
    <name type="scientific">Hymenobacter jejuensis</name>
    <dbReference type="NCBI Taxonomy" id="2502781"/>
    <lineage>
        <taxon>Bacteria</taxon>
        <taxon>Pseudomonadati</taxon>
        <taxon>Bacteroidota</taxon>
        <taxon>Cytophagia</taxon>
        <taxon>Cytophagales</taxon>
        <taxon>Hymenobacteraceae</taxon>
        <taxon>Hymenobacter</taxon>
    </lineage>
</organism>
<dbReference type="Pfam" id="PF00675">
    <property type="entry name" value="Peptidase_M16"/>
    <property type="match status" value="1"/>
</dbReference>
<dbReference type="InterPro" id="IPR011249">
    <property type="entry name" value="Metalloenz_LuxS/M16"/>
</dbReference>
<dbReference type="GO" id="GO:0046872">
    <property type="term" value="F:metal ion binding"/>
    <property type="evidence" value="ECO:0007669"/>
    <property type="project" value="InterPro"/>
</dbReference>
<dbReference type="RefSeq" id="WP_139515488.1">
    <property type="nucleotide sequence ID" value="NZ_CP040896.1"/>
</dbReference>